<feature type="binding site" evidence="3">
    <location>
        <position position="62"/>
    </location>
    <ligand>
        <name>Mg(2+)</name>
        <dbReference type="ChEBI" id="CHEBI:18420"/>
        <label>1</label>
    </ligand>
</feature>
<dbReference type="KEGG" id="tai:Taci_1642"/>
<dbReference type="SUPFAM" id="SSF101478">
    <property type="entry name" value="ADP-ribosylglycohydrolase"/>
    <property type="match status" value="1"/>
</dbReference>
<keyword evidence="3" id="KW-0479">Metal-binding</keyword>
<evidence type="ECO:0000313" key="5">
    <source>
        <dbReference type="Proteomes" id="UP000002030"/>
    </source>
</evidence>
<protein>
    <submittedName>
        <fullName evidence="4">ADP-ribosylation/Crystallin J1</fullName>
    </submittedName>
</protein>
<evidence type="ECO:0000256" key="2">
    <source>
        <dbReference type="ARBA" id="ARBA00022801"/>
    </source>
</evidence>
<dbReference type="Gene3D" id="1.10.4080.10">
    <property type="entry name" value="ADP-ribosylation/Crystallin J1"/>
    <property type="match status" value="1"/>
</dbReference>
<dbReference type="PANTHER" id="PTHR16222">
    <property type="entry name" value="ADP-RIBOSYLGLYCOHYDROLASE"/>
    <property type="match status" value="1"/>
</dbReference>
<feature type="binding site" evidence="3">
    <location>
        <position position="300"/>
    </location>
    <ligand>
        <name>Mg(2+)</name>
        <dbReference type="ChEBI" id="CHEBI:18420"/>
        <label>1</label>
    </ligand>
</feature>
<name>D1B765_THEAS</name>
<comment type="cofactor">
    <cofactor evidence="3">
        <name>Mg(2+)</name>
        <dbReference type="ChEBI" id="CHEBI:18420"/>
    </cofactor>
    <text evidence="3">Binds 2 magnesium ions per subunit.</text>
</comment>
<dbReference type="AlphaFoldDB" id="D1B765"/>
<dbReference type="OrthoDB" id="9798107at2"/>
<organism evidence="4 5">
    <name type="scientific">Thermanaerovibrio acidaminovorans (strain ATCC 49978 / DSM 6589 / Su883)</name>
    <name type="common">Selenomonas acidaminovorans</name>
    <dbReference type="NCBI Taxonomy" id="525903"/>
    <lineage>
        <taxon>Bacteria</taxon>
        <taxon>Thermotogati</taxon>
        <taxon>Synergistota</taxon>
        <taxon>Synergistia</taxon>
        <taxon>Synergistales</taxon>
        <taxon>Synergistaceae</taxon>
        <taxon>Thermanaerovibrio</taxon>
    </lineage>
</organism>
<feature type="binding site" evidence="3">
    <location>
        <position position="299"/>
    </location>
    <ligand>
        <name>Mg(2+)</name>
        <dbReference type="ChEBI" id="CHEBI:18420"/>
        <label>1</label>
    </ligand>
</feature>
<dbReference type="Proteomes" id="UP000002030">
    <property type="component" value="Chromosome"/>
</dbReference>
<dbReference type="EMBL" id="CP001818">
    <property type="protein sequence ID" value="ACZ19856.1"/>
    <property type="molecule type" value="Genomic_DNA"/>
</dbReference>
<dbReference type="GO" id="GO:0016787">
    <property type="term" value="F:hydrolase activity"/>
    <property type="evidence" value="ECO:0007669"/>
    <property type="project" value="UniProtKB-KW"/>
</dbReference>
<keyword evidence="5" id="KW-1185">Reference proteome</keyword>
<keyword evidence="2" id="KW-0378">Hydrolase</keyword>
<dbReference type="STRING" id="525903.Taci_1642"/>
<evidence type="ECO:0000256" key="1">
    <source>
        <dbReference type="ARBA" id="ARBA00010702"/>
    </source>
</evidence>
<dbReference type="PATRIC" id="fig|525903.6.peg.1632"/>
<accession>D1B765</accession>
<reference evidence="4 5" key="1">
    <citation type="journal article" date="2009" name="Stand. Genomic Sci.">
        <title>Complete genome sequence of Thermanaerovibrio acidaminovorans type strain (Su883).</title>
        <authorList>
            <person name="Chovatia M."/>
            <person name="Sikorski J."/>
            <person name="Schroder M."/>
            <person name="Lapidus A."/>
            <person name="Nolan M."/>
            <person name="Tice H."/>
            <person name="Glavina Del Rio T."/>
            <person name="Copeland A."/>
            <person name="Cheng J.F."/>
            <person name="Lucas S."/>
            <person name="Chen F."/>
            <person name="Bruce D."/>
            <person name="Goodwin L."/>
            <person name="Pitluck S."/>
            <person name="Ivanova N."/>
            <person name="Mavromatis K."/>
            <person name="Ovchinnikova G."/>
            <person name="Pati A."/>
            <person name="Chen A."/>
            <person name="Palaniappan K."/>
            <person name="Land M."/>
            <person name="Hauser L."/>
            <person name="Chang Y.J."/>
            <person name="Jeffries C.D."/>
            <person name="Chain P."/>
            <person name="Saunders E."/>
            <person name="Detter J.C."/>
            <person name="Brettin T."/>
            <person name="Rohde M."/>
            <person name="Goker M."/>
            <person name="Spring S."/>
            <person name="Bristow J."/>
            <person name="Markowitz V."/>
            <person name="Hugenholtz P."/>
            <person name="Kyrpides N.C."/>
            <person name="Klenk H.P."/>
            <person name="Eisen J.A."/>
        </authorList>
    </citation>
    <scope>NUCLEOTIDE SEQUENCE [LARGE SCALE GENOMIC DNA]</scope>
    <source>
        <strain evidence="5">ATCC 49978 / DSM 6589 / Su883</strain>
    </source>
</reference>
<dbReference type="PANTHER" id="PTHR16222:SF24">
    <property type="entry name" value="ADP-RIBOSYLHYDROLASE ARH3"/>
    <property type="match status" value="1"/>
</dbReference>
<dbReference type="InterPro" id="IPR050792">
    <property type="entry name" value="ADP-ribosylglycohydrolase"/>
</dbReference>
<feature type="binding site" evidence="3">
    <location>
        <position position="61"/>
    </location>
    <ligand>
        <name>Mg(2+)</name>
        <dbReference type="ChEBI" id="CHEBI:18420"/>
        <label>1</label>
    </ligand>
</feature>
<sequence>MAIADPSDRFARVLLGLAVGDALGWPNERCSRVEKRILESPPGGFPLWEMDRVRILPGEYSDDTQLTLAVARSLMSPRWEEHLSTAELPFLLRYQRGAGRATLEAARSWARGVPPWLGVQGYVAAGGNGVVMRIAPHVMVGLVSGDLEGTLSRVFRDGLMTHGHPRALLGALCHAFCLWFLGVQEGGYEDLRSALVARAGTWGRLREEDLPPGWFPPGWDLGRYQLEWESVLDAMLVQVERMSLRWGPMEGLGELGGVGPRAGTGDATALSALFLLGLHWDSPLEGLLLASRLRDGDPDTLASVLGALLGMRHRNGWIPEGLRGVQDQECLLRTAAALGSGDPVGAARELMGSSVEGQWRPSPIGEIRSLGTRDGLEKVQTRLGQTLYLVVV</sequence>
<dbReference type="InterPro" id="IPR036705">
    <property type="entry name" value="Ribosyl_crysJ1_sf"/>
</dbReference>
<dbReference type="eggNOG" id="COG1397">
    <property type="taxonomic scope" value="Bacteria"/>
</dbReference>
<comment type="similarity">
    <text evidence="1">Belongs to the ADP-ribosylglycohydrolase family.</text>
</comment>
<dbReference type="GO" id="GO:0046872">
    <property type="term" value="F:metal ion binding"/>
    <property type="evidence" value="ECO:0007669"/>
    <property type="project" value="UniProtKB-KW"/>
</dbReference>
<dbReference type="EnsemblBacteria" id="ACZ19856">
    <property type="protein sequence ID" value="ACZ19856"/>
    <property type="gene ID" value="Taci_1642"/>
</dbReference>
<gene>
    <name evidence="4" type="ordered locus">Taci_1642</name>
</gene>
<dbReference type="InterPro" id="IPR005502">
    <property type="entry name" value="Ribosyl_crysJ1"/>
</dbReference>
<dbReference type="Pfam" id="PF03747">
    <property type="entry name" value="ADP_ribosyl_GH"/>
    <property type="match status" value="1"/>
</dbReference>
<dbReference type="HOGENOM" id="CLU_030946_0_0_0"/>
<dbReference type="RefSeq" id="WP_012870365.1">
    <property type="nucleotide sequence ID" value="NC_013522.1"/>
</dbReference>
<proteinExistence type="inferred from homology"/>
<evidence type="ECO:0000313" key="4">
    <source>
        <dbReference type="EMBL" id="ACZ19856.1"/>
    </source>
</evidence>
<evidence type="ECO:0000256" key="3">
    <source>
        <dbReference type="PIRSR" id="PIRSR605502-1"/>
    </source>
</evidence>
<keyword evidence="3" id="KW-0460">Magnesium</keyword>
<feature type="binding site" evidence="3">
    <location>
        <position position="63"/>
    </location>
    <ligand>
        <name>Mg(2+)</name>
        <dbReference type="ChEBI" id="CHEBI:18420"/>
        <label>1</label>
    </ligand>
</feature>
<feature type="binding site" evidence="3">
    <location>
        <position position="297"/>
    </location>
    <ligand>
        <name>Mg(2+)</name>
        <dbReference type="ChEBI" id="CHEBI:18420"/>
        <label>1</label>
    </ligand>
</feature>